<comment type="caution">
    <text evidence="14">The sequence shown here is derived from an EMBL/GenBank/DDBJ whole genome shotgun (WGS) entry which is preliminary data.</text>
</comment>
<comment type="pathway">
    <text evidence="1 12">Cofactor biosynthesis; pyridoxine 5'-phosphate biosynthesis; pyridoxine 5'-phosphate from D-erythrose 4-phosphate: step 3/5.</text>
</comment>
<evidence type="ECO:0000256" key="11">
    <source>
        <dbReference type="ARBA" id="ARBA00049007"/>
    </source>
</evidence>
<evidence type="ECO:0000256" key="10">
    <source>
        <dbReference type="ARBA" id="ARBA00047630"/>
    </source>
</evidence>
<dbReference type="InterPro" id="IPR022278">
    <property type="entry name" value="Pser_aminoTfrase"/>
</dbReference>
<dbReference type="GO" id="GO:0008615">
    <property type="term" value="P:pyridoxine biosynthetic process"/>
    <property type="evidence" value="ECO:0007669"/>
    <property type="project" value="UniProtKB-UniRule"/>
</dbReference>
<feature type="binding site" evidence="12">
    <location>
        <position position="152"/>
    </location>
    <ligand>
        <name>pyridoxal 5'-phosphate</name>
        <dbReference type="ChEBI" id="CHEBI:597326"/>
    </ligand>
</feature>
<dbReference type="SUPFAM" id="SSF53383">
    <property type="entry name" value="PLP-dependent transferases"/>
    <property type="match status" value="1"/>
</dbReference>
<dbReference type="InterPro" id="IPR015424">
    <property type="entry name" value="PyrdxlP-dep_Trfase"/>
</dbReference>
<keyword evidence="4 12" id="KW-0032">Aminotransferase</keyword>
<keyword evidence="12" id="KW-0963">Cytoplasm</keyword>
<sequence length="360" mass="39542">MSRAFNFCAGPATLPEAVLKQAQEEMLDWRGTGMSVMEMSHRSDEFVEIAETAEKDLRELAGVSDDYAVLFMQGGASSQFSTIPLNLLGDKTSADYVNTGIWSKKAIAEAKRYADVNVVASAEDNGFTSIPEQSSWRTNPDAAYLHYTPNETIGGLEYDFVPESGDVPLVADLSSTILSRPLDVSKFGLIYAGAQKNIGPSGLVVVFVRKDLLGKARKETPTMMNYQVIADNDSMYNTPATYSWYLAGLVFKWLKAQGGVEAMAEINSRKATKLYDFIDGNDFYANPIDPRFRSWMNVPFTLADDGLNGEFLKGADARGLLNLKGHRSVGGMRASIYNAMPEAGVDALIQYMTEFARERG</sequence>
<dbReference type="EC" id="2.6.1.52" evidence="12"/>
<comment type="subunit">
    <text evidence="12">Homodimer.</text>
</comment>
<comment type="function">
    <text evidence="12">Catalyzes the reversible conversion of 3-phosphohydroxypyruvate to phosphoserine and of 3-hydroxy-2-oxo-4-phosphonooxybutanoate to phosphohydroxythreonine.</text>
</comment>
<evidence type="ECO:0000256" key="1">
    <source>
        <dbReference type="ARBA" id="ARBA00004915"/>
    </source>
</evidence>
<feature type="binding site" evidence="12">
    <location>
        <begin position="237"/>
        <end position="238"/>
    </location>
    <ligand>
        <name>pyridoxal 5'-phosphate</name>
        <dbReference type="ChEBI" id="CHEBI:597326"/>
    </ligand>
</feature>
<evidence type="ECO:0000256" key="12">
    <source>
        <dbReference type="HAMAP-Rule" id="MF_00160"/>
    </source>
</evidence>
<dbReference type="InterPro" id="IPR015422">
    <property type="entry name" value="PyrdxlP-dep_Trfase_small"/>
</dbReference>
<keyword evidence="9 12" id="KW-0718">Serine biosynthesis</keyword>
<dbReference type="UniPathway" id="UPA00135">
    <property type="reaction ID" value="UER00197"/>
</dbReference>
<evidence type="ECO:0000256" key="8">
    <source>
        <dbReference type="ARBA" id="ARBA00023096"/>
    </source>
</evidence>
<dbReference type="GO" id="GO:0004648">
    <property type="term" value="F:O-phospho-L-serine:2-oxoglutarate aminotransferase activity"/>
    <property type="evidence" value="ECO:0007669"/>
    <property type="project" value="UniProtKB-UniRule"/>
</dbReference>
<dbReference type="InterPro" id="IPR000192">
    <property type="entry name" value="Aminotrans_V_dom"/>
</dbReference>
<keyword evidence="8 12" id="KW-0664">Pyridoxine biosynthesis</keyword>
<dbReference type="AlphaFoldDB" id="A0A072N6V5"/>
<comment type="caution">
    <text evidence="12">Lacks conserved residue(s) required for the propagation of feature annotation.</text>
</comment>
<dbReference type="PANTHER" id="PTHR43247:SF1">
    <property type="entry name" value="PHOSPHOSERINE AMINOTRANSFERASE"/>
    <property type="match status" value="1"/>
</dbReference>
<comment type="pathway">
    <text evidence="2 12">Amino-acid biosynthesis; L-serine biosynthesis; L-serine from 3-phospho-D-glycerate: step 2/3.</text>
</comment>
<comment type="subcellular location">
    <subcellularLocation>
        <location evidence="12">Cytoplasm</location>
    </subcellularLocation>
</comment>
<feature type="binding site" evidence="12">
    <location>
        <begin position="76"/>
        <end position="77"/>
    </location>
    <ligand>
        <name>pyridoxal 5'-phosphate</name>
        <dbReference type="ChEBI" id="CHEBI:597326"/>
    </ligand>
</feature>
<comment type="catalytic activity">
    <reaction evidence="11 12">
        <text>O-phospho-L-serine + 2-oxoglutarate = 3-phosphooxypyruvate + L-glutamate</text>
        <dbReference type="Rhea" id="RHEA:14329"/>
        <dbReference type="ChEBI" id="CHEBI:16810"/>
        <dbReference type="ChEBI" id="CHEBI:18110"/>
        <dbReference type="ChEBI" id="CHEBI:29985"/>
        <dbReference type="ChEBI" id="CHEBI:57524"/>
        <dbReference type="EC" id="2.6.1.52"/>
    </reaction>
</comment>
<dbReference type="FunFam" id="3.40.640.10:FF:000010">
    <property type="entry name" value="Phosphoserine aminotransferase"/>
    <property type="match status" value="1"/>
</dbReference>
<name>A0A072N6V5_9GAMM</name>
<keyword evidence="15" id="KW-1185">Reference proteome</keyword>
<evidence type="ECO:0000256" key="4">
    <source>
        <dbReference type="ARBA" id="ARBA00022576"/>
    </source>
</evidence>
<dbReference type="GO" id="GO:0006564">
    <property type="term" value="P:L-serine biosynthetic process"/>
    <property type="evidence" value="ECO:0007669"/>
    <property type="project" value="UniProtKB-UniRule"/>
</dbReference>
<comment type="cofactor">
    <cofactor evidence="12">
        <name>pyridoxal 5'-phosphate</name>
        <dbReference type="ChEBI" id="CHEBI:597326"/>
    </cofactor>
    <text evidence="12">Binds 1 pyridoxal phosphate per subunit.</text>
</comment>
<dbReference type="InterPro" id="IPR015421">
    <property type="entry name" value="PyrdxlP-dep_Trfase_major"/>
</dbReference>
<dbReference type="FunFam" id="3.90.1150.10:FF:000006">
    <property type="entry name" value="Phosphoserine aminotransferase"/>
    <property type="match status" value="1"/>
</dbReference>
<keyword evidence="5 12" id="KW-0028">Amino-acid biosynthesis</keyword>
<evidence type="ECO:0000256" key="6">
    <source>
        <dbReference type="ARBA" id="ARBA00022679"/>
    </source>
</evidence>
<dbReference type="Gene3D" id="3.90.1150.10">
    <property type="entry name" value="Aspartate Aminotransferase, domain 1"/>
    <property type="match status" value="1"/>
</dbReference>
<dbReference type="PIRSF" id="PIRSF000525">
    <property type="entry name" value="SerC"/>
    <property type="match status" value="1"/>
</dbReference>
<dbReference type="NCBIfam" id="NF003764">
    <property type="entry name" value="PRK05355.1"/>
    <property type="match status" value="1"/>
</dbReference>
<dbReference type="Gene3D" id="3.40.640.10">
    <property type="entry name" value="Type I PLP-dependent aspartate aminotransferase-like (Major domain)"/>
    <property type="match status" value="1"/>
</dbReference>
<gene>
    <name evidence="12" type="primary">serC</name>
    <name evidence="14" type="ORF">D777_01317</name>
</gene>
<organism evidence="14 15">
    <name type="scientific">Marinobacter nitratireducens</name>
    <dbReference type="NCBI Taxonomy" id="1137280"/>
    <lineage>
        <taxon>Bacteria</taxon>
        <taxon>Pseudomonadati</taxon>
        <taxon>Pseudomonadota</taxon>
        <taxon>Gammaproteobacteria</taxon>
        <taxon>Pseudomonadales</taxon>
        <taxon>Marinobacteraceae</taxon>
        <taxon>Marinobacter</taxon>
    </lineage>
</organism>
<dbReference type="GO" id="GO:0030170">
    <property type="term" value="F:pyridoxal phosphate binding"/>
    <property type="evidence" value="ECO:0007669"/>
    <property type="project" value="UniProtKB-UniRule"/>
</dbReference>
<evidence type="ECO:0000256" key="9">
    <source>
        <dbReference type="ARBA" id="ARBA00023299"/>
    </source>
</evidence>
<evidence type="ECO:0000313" key="14">
    <source>
        <dbReference type="EMBL" id="KEF32683.1"/>
    </source>
</evidence>
<dbReference type="CDD" id="cd00611">
    <property type="entry name" value="PSAT_like"/>
    <property type="match status" value="1"/>
</dbReference>
<evidence type="ECO:0000256" key="7">
    <source>
        <dbReference type="ARBA" id="ARBA00022898"/>
    </source>
</evidence>
<proteinExistence type="inferred from homology"/>
<comment type="catalytic activity">
    <reaction evidence="10 12">
        <text>4-(phosphooxy)-L-threonine + 2-oxoglutarate = (R)-3-hydroxy-2-oxo-4-phosphooxybutanoate + L-glutamate</text>
        <dbReference type="Rhea" id="RHEA:16573"/>
        <dbReference type="ChEBI" id="CHEBI:16810"/>
        <dbReference type="ChEBI" id="CHEBI:29985"/>
        <dbReference type="ChEBI" id="CHEBI:58452"/>
        <dbReference type="ChEBI" id="CHEBI:58538"/>
        <dbReference type="EC" id="2.6.1.52"/>
    </reaction>
</comment>
<keyword evidence="6 12" id="KW-0808">Transferase</keyword>
<dbReference type="HAMAP" id="MF_00160">
    <property type="entry name" value="SerC_aminotrans_5"/>
    <property type="match status" value="1"/>
</dbReference>
<reference evidence="14 15" key="1">
    <citation type="submission" date="2012-12" db="EMBL/GenBank/DDBJ databases">
        <title>Genome assembly of Marinobacter sp. AK21.</title>
        <authorList>
            <person name="Khatri I."/>
            <person name="Kumar R."/>
            <person name="Vaidya B."/>
            <person name="Subramanian S."/>
            <person name="Pinnaka A."/>
        </authorList>
    </citation>
    <scope>NUCLEOTIDE SEQUENCE [LARGE SCALE GENOMIC DNA]</scope>
    <source>
        <strain evidence="14 15">AK21</strain>
    </source>
</reference>
<dbReference type="EMBL" id="ANIE01000003">
    <property type="protein sequence ID" value="KEF32683.1"/>
    <property type="molecule type" value="Genomic_DNA"/>
</dbReference>
<evidence type="ECO:0000256" key="5">
    <source>
        <dbReference type="ARBA" id="ARBA00022605"/>
    </source>
</evidence>
<accession>A0A072N6V5</accession>
<dbReference type="PANTHER" id="PTHR43247">
    <property type="entry name" value="PHOSPHOSERINE AMINOTRANSFERASE"/>
    <property type="match status" value="1"/>
</dbReference>
<feature type="binding site" evidence="12">
    <location>
        <position position="172"/>
    </location>
    <ligand>
        <name>pyridoxal 5'-phosphate</name>
        <dbReference type="ChEBI" id="CHEBI:597326"/>
    </ligand>
</feature>
<dbReference type="UniPathway" id="UPA00244">
    <property type="reaction ID" value="UER00311"/>
</dbReference>
<evidence type="ECO:0000256" key="3">
    <source>
        <dbReference type="ARBA" id="ARBA00006904"/>
    </source>
</evidence>
<keyword evidence="7 12" id="KW-0663">Pyridoxal phosphate</keyword>
<dbReference type="Pfam" id="PF00266">
    <property type="entry name" value="Aminotran_5"/>
    <property type="match status" value="1"/>
</dbReference>
<dbReference type="STRING" id="1137280.D777_01317"/>
<feature type="domain" description="Aminotransferase class V" evidence="13">
    <location>
        <begin position="5"/>
        <end position="348"/>
    </location>
</feature>
<feature type="binding site" evidence="12">
    <location>
        <position position="102"/>
    </location>
    <ligand>
        <name>pyridoxal 5'-phosphate</name>
        <dbReference type="ChEBI" id="CHEBI:597326"/>
    </ligand>
</feature>
<dbReference type="RefSeq" id="WP_036129439.1">
    <property type="nucleotide sequence ID" value="NZ_ANIE01000003.1"/>
</dbReference>
<evidence type="ECO:0000259" key="13">
    <source>
        <dbReference type="Pfam" id="PF00266"/>
    </source>
</evidence>
<feature type="modified residue" description="N6-(pyridoxal phosphate)lysine" evidence="12">
    <location>
        <position position="196"/>
    </location>
</feature>
<protein>
    <recommendedName>
        <fullName evidence="12">Phosphoserine aminotransferase</fullName>
        <ecNumber evidence="12">2.6.1.52</ecNumber>
    </recommendedName>
    <alternativeName>
        <fullName evidence="12">Phosphohydroxythreonine aminotransferase</fullName>
        <shortName evidence="12">PSAT</shortName>
    </alternativeName>
</protein>
<feature type="binding site" evidence="12">
    <location>
        <position position="195"/>
    </location>
    <ligand>
        <name>pyridoxal 5'-phosphate</name>
        <dbReference type="ChEBI" id="CHEBI:597326"/>
    </ligand>
</feature>
<dbReference type="PATRIC" id="fig|1137280.3.peg.1132"/>
<evidence type="ECO:0000256" key="2">
    <source>
        <dbReference type="ARBA" id="ARBA00005099"/>
    </source>
</evidence>
<evidence type="ECO:0000313" key="15">
    <source>
        <dbReference type="Proteomes" id="UP000035057"/>
    </source>
</evidence>
<dbReference type="GO" id="GO:0005737">
    <property type="term" value="C:cytoplasm"/>
    <property type="evidence" value="ECO:0007669"/>
    <property type="project" value="UniProtKB-SubCell"/>
</dbReference>
<dbReference type="OrthoDB" id="9809412at2"/>
<feature type="binding site" evidence="12">
    <location>
        <position position="42"/>
    </location>
    <ligand>
        <name>L-glutamate</name>
        <dbReference type="ChEBI" id="CHEBI:29985"/>
    </ligand>
</feature>
<comment type="similarity">
    <text evidence="3 12">Belongs to the class-V pyridoxal-phosphate-dependent aminotransferase family. SerC subfamily.</text>
</comment>
<dbReference type="NCBIfam" id="TIGR01364">
    <property type="entry name" value="serC_1"/>
    <property type="match status" value="1"/>
</dbReference>
<dbReference type="Proteomes" id="UP000035057">
    <property type="component" value="Unassembled WGS sequence"/>
</dbReference>